<comment type="caution">
    <text evidence="1">The sequence shown here is derived from an EMBL/GenBank/DDBJ whole genome shotgun (WGS) entry which is preliminary data.</text>
</comment>
<sequence>MNERHGYFLEGQKVKSLSKDLNLIASKVSRECGGLPIAIVIVGRALMKIEAKTLRIDATRQLQNPVQTKIKGMESYDNDIPKEALVRYRIGLGLFQEVDIIEDARHRALAIVNTLVSSFMLLEVYGKIKMHDVVQDVAIHIACKEENRHIVKAVPNADMFPDDLRFEKLVSFDIRIGKRGSVYQESFEKTLRLIYGTRLSRSVKVLLKRTEFLQLKDCEGLKNILEDLDSNSFGQLKSLKLEECNEMKYLLDIIDGAPRVLAPFCNLVELELWHLGNFSEICHGQLPAVSFSNLRSVRFTSSGPLKLLFPPSLVQGLVHLQSLSFFAEI</sequence>
<accession>A0ACC0F4X4</accession>
<name>A0ACC0F4X4_9ERIC</name>
<reference evidence="1 2" key="1">
    <citation type="journal article" date="2022" name="Plant J.">
        <title>Chromosome-level genome of Camellia lanceoleosa provides a valuable resource for understanding genome evolution and self-incompatibility.</title>
        <authorList>
            <person name="Gong W."/>
            <person name="Xiao S."/>
            <person name="Wang L."/>
            <person name="Liao Z."/>
            <person name="Chang Y."/>
            <person name="Mo W."/>
            <person name="Hu G."/>
            <person name="Li W."/>
            <person name="Zhao G."/>
            <person name="Zhu H."/>
            <person name="Hu X."/>
            <person name="Ji K."/>
            <person name="Xiang X."/>
            <person name="Song Q."/>
            <person name="Yuan D."/>
            <person name="Jin S."/>
            <person name="Zhang L."/>
        </authorList>
    </citation>
    <scope>NUCLEOTIDE SEQUENCE [LARGE SCALE GENOMIC DNA]</scope>
    <source>
        <strain evidence="1">SQ_2022a</strain>
    </source>
</reference>
<evidence type="ECO:0000313" key="2">
    <source>
        <dbReference type="Proteomes" id="UP001060215"/>
    </source>
</evidence>
<dbReference type="EMBL" id="CM045768">
    <property type="protein sequence ID" value="KAI7983640.1"/>
    <property type="molecule type" value="Genomic_DNA"/>
</dbReference>
<keyword evidence="2" id="KW-1185">Reference proteome</keyword>
<dbReference type="Proteomes" id="UP001060215">
    <property type="component" value="Chromosome 11"/>
</dbReference>
<protein>
    <submittedName>
        <fullName evidence="1">Disease resistance protein</fullName>
    </submittedName>
</protein>
<evidence type="ECO:0000313" key="1">
    <source>
        <dbReference type="EMBL" id="KAI7983640.1"/>
    </source>
</evidence>
<organism evidence="1 2">
    <name type="scientific">Camellia lanceoleosa</name>
    <dbReference type="NCBI Taxonomy" id="1840588"/>
    <lineage>
        <taxon>Eukaryota</taxon>
        <taxon>Viridiplantae</taxon>
        <taxon>Streptophyta</taxon>
        <taxon>Embryophyta</taxon>
        <taxon>Tracheophyta</taxon>
        <taxon>Spermatophyta</taxon>
        <taxon>Magnoliopsida</taxon>
        <taxon>eudicotyledons</taxon>
        <taxon>Gunneridae</taxon>
        <taxon>Pentapetalae</taxon>
        <taxon>asterids</taxon>
        <taxon>Ericales</taxon>
        <taxon>Theaceae</taxon>
        <taxon>Camellia</taxon>
    </lineage>
</organism>
<gene>
    <name evidence="1" type="ORF">LOK49_LG15G00992</name>
</gene>
<proteinExistence type="predicted"/>